<evidence type="ECO:0000256" key="1">
    <source>
        <dbReference type="SAM" id="Phobius"/>
    </source>
</evidence>
<dbReference type="Proteomes" id="UP000239549">
    <property type="component" value="Unassembled WGS sequence"/>
</dbReference>
<comment type="caution">
    <text evidence="2">The sequence shown here is derived from an EMBL/GenBank/DDBJ whole genome shotgun (WGS) entry which is preliminary data.</text>
</comment>
<keyword evidence="1" id="KW-1133">Transmembrane helix</keyword>
<accession>A0A2L2XAT2</accession>
<proteinExistence type="predicted"/>
<protein>
    <submittedName>
        <fullName evidence="2">Uncharacterized protein</fullName>
    </submittedName>
</protein>
<organism evidence="2 3">
    <name type="scientific">Desulfocucumis palustris</name>
    <dbReference type="NCBI Taxonomy" id="1898651"/>
    <lineage>
        <taxon>Bacteria</taxon>
        <taxon>Bacillati</taxon>
        <taxon>Bacillota</taxon>
        <taxon>Clostridia</taxon>
        <taxon>Eubacteriales</taxon>
        <taxon>Desulfocucumaceae</taxon>
        <taxon>Desulfocucumis</taxon>
    </lineage>
</organism>
<reference evidence="3" key="1">
    <citation type="submission" date="2018-02" db="EMBL/GenBank/DDBJ databases">
        <title>Genome sequence of Desulfocucumis palustris strain NAW-5.</title>
        <authorList>
            <person name="Watanabe M."/>
            <person name="Kojima H."/>
            <person name="Fukui M."/>
        </authorList>
    </citation>
    <scope>NUCLEOTIDE SEQUENCE [LARGE SCALE GENOMIC DNA]</scope>
    <source>
        <strain evidence="3">NAW-5</strain>
    </source>
</reference>
<evidence type="ECO:0000313" key="3">
    <source>
        <dbReference type="Proteomes" id="UP000239549"/>
    </source>
</evidence>
<gene>
    <name evidence="2" type="ORF">DCCM_2387</name>
</gene>
<feature type="transmembrane region" description="Helical" evidence="1">
    <location>
        <begin position="22"/>
        <end position="38"/>
    </location>
</feature>
<keyword evidence="1" id="KW-0812">Transmembrane</keyword>
<evidence type="ECO:0000313" key="2">
    <source>
        <dbReference type="EMBL" id="GBF33288.1"/>
    </source>
</evidence>
<dbReference type="AlphaFoldDB" id="A0A2L2XAT2"/>
<sequence length="39" mass="4394">MPEKNARDNLNLLFDSGRLEDFAALAISALILILVLLFY</sequence>
<dbReference type="EMBL" id="BFAV01000092">
    <property type="protein sequence ID" value="GBF33288.1"/>
    <property type="molecule type" value="Genomic_DNA"/>
</dbReference>
<name>A0A2L2XAT2_9FIRM</name>
<keyword evidence="3" id="KW-1185">Reference proteome</keyword>
<keyword evidence="1" id="KW-0472">Membrane</keyword>